<keyword evidence="2" id="KW-0472">Membrane</keyword>
<dbReference type="Pfam" id="PF17696">
    <property type="entry name" value="ALN"/>
    <property type="match status" value="1"/>
</dbReference>
<dbReference type="Proteomes" id="UP000694428">
    <property type="component" value="Unplaced"/>
</dbReference>
<keyword evidence="2" id="KW-1133">Transmembrane helix</keyword>
<evidence type="ECO:0000313" key="4">
    <source>
        <dbReference type="Proteomes" id="UP000694428"/>
    </source>
</evidence>
<dbReference type="Ensembl" id="ENSPSTT00000026515.1">
    <property type="protein sequence ID" value="ENSPSTP00000025196.1"/>
    <property type="gene ID" value="ENSPSTG00000018566.1"/>
</dbReference>
<feature type="compositionally biased region" description="Basic and acidic residues" evidence="1">
    <location>
        <begin position="13"/>
        <end position="28"/>
    </location>
</feature>
<accession>A0A8C9G4T5</accession>
<proteinExistence type="predicted"/>
<keyword evidence="4" id="KW-1185">Reference proteome</keyword>
<sequence>ISPGQARRGPRPLRAEEMEAAARRRPQPEEQSAADGERPPALSGQSYWLDLWLFVLFDVALFIFIYLLP</sequence>
<feature type="transmembrane region" description="Helical" evidence="2">
    <location>
        <begin position="47"/>
        <end position="68"/>
    </location>
</feature>
<evidence type="ECO:0008006" key="5">
    <source>
        <dbReference type="Google" id="ProtNLM"/>
    </source>
</evidence>
<dbReference type="PANTHER" id="PTHR37367">
    <property type="entry name" value="CHROMOSOME 4 OPEN READING FRAME 3"/>
    <property type="match status" value="1"/>
</dbReference>
<evidence type="ECO:0000313" key="3">
    <source>
        <dbReference type="Ensembl" id="ENSPSTP00000025196.1"/>
    </source>
</evidence>
<dbReference type="InterPro" id="IPR038780">
    <property type="entry name" value="ALN"/>
</dbReference>
<dbReference type="AlphaFoldDB" id="A0A8C9G4T5"/>
<protein>
    <recommendedName>
        <fullName evidence="5">HCV F-transactivated protein 1</fullName>
    </recommendedName>
</protein>
<name>A0A8C9G4T5_PAVCR</name>
<evidence type="ECO:0000256" key="2">
    <source>
        <dbReference type="SAM" id="Phobius"/>
    </source>
</evidence>
<organism evidence="3 4">
    <name type="scientific">Pavo cristatus</name>
    <name type="common">Indian peafowl</name>
    <name type="synonym">Blue peafowl</name>
    <dbReference type="NCBI Taxonomy" id="9049"/>
    <lineage>
        <taxon>Eukaryota</taxon>
        <taxon>Metazoa</taxon>
        <taxon>Chordata</taxon>
        <taxon>Craniata</taxon>
        <taxon>Vertebrata</taxon>
        <taxon>Euteleostomi</taxon>
        <taxon>Archelosauria</taxon>
        <taxon>Archosauria</taxon>
        <taxon>Dinosauria</taxon>
        <taxon>Saurischia</taxon>
        <taxon>Theropoda</taxon>
        <taxon>Coelurosauria</taxon>
        <taxon>Aves</taxon>
        <taxon>Neognathae</taxon>
        <taxon>Galloanserae</taxon>
        <taxon>Galliformes</taxon>
        <taxon>Phasianidae</taxon>
        <taxon>Phasianinae</taxon>
        <taxon>Pavo</taxon>
    </lineage>
</organism>
<reference evidence="3" key="2">
    <citation type="submission" date="2025-09" db="UniProtKB">
        <authorList>
            <consortium name="Ensembl"/>
        </authorList>
    </citation>
    <scope>IDENTIFICATION</scope>
</reference>
<evidence type="ECO:0000256" key="1">
    <source>
        <dbReference type="SAM" id="MobiDB-lite"/>
    </source>
</evidence>
<keyword evidence="2" id="KW-0812">Transmembrane</keyword>
<dbReference type="PANTHER" id="PTHR37367:SF1">
    <property type="entry name" value="CHROMOSOME 4 OPEN READING FRAME 3"/>
    <property type="match status" value="1"/>
</dbReference>
<feature type="region of interest" description="Disordered" evidence="1">
    <location>
        <begin position="1"/>
        <end position="41"/>
    </location>
</feature>
<reference evidence="3" key="1">
    <citation type="submission" date="2025-08" db="UniProtKB">
        <authorList>
            <consortium name="Ensembl"/>
        </authorList>
    </citation>
    <scope>IDENTIFICATION</scope>
</reference>